<feature type="compositionally biased region" description="Basic residues" evidence="1">
    <location>
        <begin position="10"/>
        <end position="25"/>
    </location>
</feature>
<dbReference type="EMBL" id="CP056775">
    <property type="protein sequence ID" value="QRR01599.1"/>
    <property type="molecule type" value="Genomic_DNA"/>
</dbReference>
<sequence length="125" mass="14100">MEEGVEKSQRFKKSRGGRPPKKVKRSSQLMVRLTETERFLIDSKAKDAGLKPSAWIRQAANKAKVIARLSPGDASVLRMLAGLANNLNQLMRFANMQGLLHDVTRSRKLISDIDDLVQKLRSDDR</sequence>
<evidence type="ECO:0008006" key="4">
    <source>
        <dbReference type="Google" id="ProtNLM"/>
    </source>
</evidence>
<protein>
    <recommendedName>
        <fullName evidence="4">Mobilisation protein (MobC)</fullName>
    </recommendedName>
</protein>
<reference evidence="2 3" key="1">
    <citation type="submission" date="2020-06" db="EMBL/GenBank/DDBJ databases">
        <title>Dyadobacter sandarakinus sp. nov., isolated from the soil of the Arctic Yellow River Station.</title>
        <authorList>
            <person name="Zhang Y."/>
            <person name="Peng F."/>
        </authorList>
    </citation>
    <scope>NUCLEOTIDE SEQUENCE [LARGE SCALE GENOMIC DNA]</scope>
    <source>
        <strain evidence="2 3">Q3-56</strain>
    </source>
</reference>
<feature type="region of interest" description="Disordered" evidence="1">
    <location>
        <begin position="1"/>
        <end position="28"/>
    </location>
</feature>
<dbReference type="Pfam" id="PF21983">
    <property type="entry name" value="NikA-like"/>
    <property type="match status" value="1"/>
</dbReference>
<gene>
    <name evidence="2" type="ORF">HWI92_12120</name>
</gene>
<name>A0ABX7I667_9BACT</name>
<proteinExistence type="predicted"/>
<dbReference type="RefSeq" id="WP_204664112.1">
    <property type="nucleotide sequence ID" value="NZ_CP056775.1"/>
</dbReference>
<evidence type="ECO:0000256" key="1">
    <source>
        <dbReference type="SAM" id="MobiDB-lite"/>
    </source>
</evidence>
<evidence type="ECO:0000313" key="2">
    <source>
        <dbReference type="EMBL" id="QRR01599.1"/>
    </source>
</evidence>
<evidence type="ECO:0000313" key="3">
    <source>
        <dbReference type="Proteomes" id="UP000612680"/>
    </source>
</evidence>
<accession>A0ABX7I667</accession>
<keyword evidence="3" id="KW-1185">Reference proteome</keyword>
<dbReference type="Proteomes" id="UP000612680">
    <property type="component" value="Chromosome"/>
</dbReference>
<dbReference type="InterPro" id="IPR053842">
    <property type="entry name" value="NikA-like"/>
</dbReference>
<organism evidence="2 3">
    <name type="scientific">Dyadobacter sandarakinus</name>
    <dbReference type="NCBI Taxonomy" id="2747268"/>
    <lineage>
        <taxon>Bacteria</taxon>
        <taxon>Pseudomonadati</taxon>
        <taxon>Bacteroidota</taxon>
        <taxon>Cytophagia</taxon>
        <taxon>Cytophagales</taxon>
        <taxon>Spirosomataceae</taxon>
        <taxon>Dyadobacter</taxon>
    </lineage>
</organism>